<proteinExistence type="predicted"/>
<organism evidence="3 4">
    <name type="scientific">Consotaella salsifontis</name>
    <dbReference type="NCBI Taxonomy" id="1365950"/>
    <lineage>
        <taxon>Bacteria</taxon>
        <taxon>Pseudomonadati</taxon>
        <taxon>Pseudomonadota</taxon>
        <taxon>Alphaproteobacteria</taxon>
        <taxon>Hyphomicrobiales</taxon>
        <taxon>Aurantimonadaceae</taxon>
        <taxon>Consotaella</taxon>
    </lineage>
</organism>
<reference evidence="3 4" key="1">
    <citation type="submission" date="2017-02" db="EMBL/GenBank/DDBJ databases">
        <authorList>
            <person name="Peterson S.W."/>
        </authorList>
    </citation>
    <scope>NUCLEOTIDE SEQUENCE [LARGE SCALE GENOMIC DNA]</scope>
    <source>
        <strain evidence="3 4">USBA 369</strain>
    </source>
</reference>
<dbReference type="GO" id="GO:0016020">
    <property type="term" value="C:membrane"/>
    <property type="evidence" value="ECO:0007669"/>
    <property type="project" value="InterPro"/>
</dbReference>
<feature type="transmembrane region" description="Helical" evidence="1">
    <location>
        <begin position="189"/>
        <end position="208"/>
    </location>
</feature>
<keyword evidence="1" id="KW-0812">Transmembrane</keyword>
<keyword evidence="4" id="KW-1185">Reference proteome</keyword>
<feature type="transmembrane region" description="Helical" evidence="1">
    <location>
        <begin position="135"/>
        <end position="153"/>
    </location>
</feature>
<dbReference type="OrthoDB" id="7818056at2"/>
<accession>A0A1T4QTD7</accession>
<sequence>MTTAATPTDEGRNLVLLGIILMLVGNFAFALNDALGKALVTSLAVGEVLLIRSLGAFLLLGPALARRPRGELTHPDRPWLQLLRVVMATGDTAFFYAAVVTLPLADVITFYMAGPIYVAAFSHVFLGEKVGWRRWTAILVGFVGVVVALRPSSASLSLHSFYALAGSISFALSIVLARRLRTTSDAALVTFHTLGALVLGAVMTISTWKTPSLFELGAMLLLGFVATAGHMTMTRSVKLAPASVLAPLQYTMLLWGILFGLAFFGDVPDRQILVGSAIIILAGLFIFHRKKAVDDGISTRELPRSVN</sequence>
<evidence type="ECO:0000313" key="4">
    <source>
        <dbReference type="Proteomes" id="UP000190135"/>
    </source>
</evidence>
<evidence type="ECO:0000313" key="3">
    <source>
        <dbReference type="EMBL" id="SKA07039.1"/>
    </source>
</evidence>
<dbReference type="RefSeq" id="WP_078708137.1">
    <property type="nucleotide sequence ID" value="NZ_FUXL01000005.1"/>
</dbReference>
<evidence type="ECO:0000256" key="1">
    <source>
        <dbReference type="SAM" id="Phobius"/>
    </source>
</evidence>
<feature type="transmembrane region" description="Helical" evidence="1">
    <location>
        <begin position="244"/>
        <end position="264"/>
    </location>
</feature>
<feature type="transmembrane region" description="Helical" evidence="1">
    <location>
        <begin position="108"/>
        <end position="126"/>
    </location>
</feature>
<feature type="transmembrane region" description="Helical" evidence="1">
    <location>
        <begin position="82"/>
        <end position="102"/>
    </location>
</feature>
<feature type="transmembrane region" description="Helical" evidence="1">
    <location>
        <begin position="214"/>
        <end position="232"/>
    </location>
</feature>
<dbReference type="PANTHER" id="PTHR22911:SF135">
    <property type="entry name" value="BLR4310 PROTEIN"/>
    <property type="match status" value="1"/>
</dbReference>
<gene>
    <name evidence="3" type="ORF">SAMN05428963_105249</name>
</gene>
<feature type="transmembrane region" description="Helical" evidence="1">
    <location>
        <begin position="270"/>
        <end position="287"/>
    </location>
</feature>
<dbReference type="InterPro" id="IPR037185">
    <property type="entry name" value="EmrE-like"/>
</dbReference>
<name>A0A1T4QTD7_9HYPH</name>
<feature type="domain" description="EamA" evidence="2">
    <location>
        <begin position="17"/>
        <end position="149"/>
    </location>
</feature>
<feature type="transmembrane region" description="Helical" evidence="1">
    <location>
        <begin position="12"/>
        <end position="32"/>
    </location>
</feature>
<feature type="transmembrane region" description="Helical" evidence="1">
    <location>
        <begin position="38"/>
        <end position="61"/>
    </location>
</feature>
<keyword evidence="1" id="KW-0472">Membrane</keyword>
<dbReference type="PANTHER" id="PTHR22911">
    <property type="entry name" value="ACYL-MALONYL CONDENSING ENZYME-RELATED"/>
    <property type="match status" value="1"/>
</dbReference>
<dbReference type="SUPFAM" id="SSF103481">
    <property type="entry name" value="Multidrug resistance efflux transporter EmrE"/>
    <property type="match status" value="2"/>
</dbReference>
<dbReference type="Proteomes" id="UP000190135">
    <property type="component" value="Unassembled WGS sequence"/>
</dbReference>
<feature type="domain" description="EamA" evidence="2">
    <location>
        <begin position="161"/>
        <end position="286"/>
    </location>
</feature>
<dbReference type="EMBL" id="FUXL01000005">
    <property type="protein sequence ID" value="SKA07039.1"/>
    <property type="molecule type" value="Genomic_DNA"/>
</dbReference>
<dbReference type="AlphaFoldDB" id="A0A1T4QTD7"/>
<dbReference type="Pfam" id="PF00892">
    <property type="entry name" value="EamA"/>
    <property type="match status" value="2"/>
</dbReference>
<evidence type="ECO:0000259" key="2">
    <source>
        <dbReference type="Pfam" id="PF00892"/>
    </source>
</evidence>
<feature type="transmembrane region" description="Helical" evidence="1">
    <location>
        <begin position="159"/>
        <end position="177"/>
    </location>
</feature>
<dbReference type="STRING" id="1365950.SAMN05428963_105249"/>
<dbReference type="InterPro" id="IPR000620">
    <property type="entry name" value="EamA_dom"/>
</dbReference>
<keyword evidence="1" id="KW-1133">Transmembrane helix</keyword>
<protein>
    <submittedName>
        <fullName evidence="3">S-adenosylmethionine uptake transporter</fullName>
    </submittedName>
</protein>